<dbReference type="Proteomes" id="UP001652581">
    <property type="component" value="Chromosome 11"/>
</dbReference>
<keyword evidence="1" id="KW-0472">Membrane</keyword>
<evidence type="ECO:0000313" key="2">
    <source>
        <dbReference type="Proteomes" id="UP001652581"/>
    </source>
</evidence>
<organism evidence="2 4">
    <name type="scientific">Vicugna pacos</name>
    <name type="common">Alpaca</name>
    <name type="synonym">Lama pacos</name>
    <dbReference type="NCBI Taxonomy" id="30538"/>
    <lineage>
        <taxon>Eukaryota</taxon>
        <taxon>Metazoa</taxon>
        <taxon>Chordata</taxon>
        <taxon>Craniata</taxon>
        <taxon>Vertebrata</taxon>
        <taxon>Euteleostomi</taxon>
        <taxon>Mammalia</taxon>
        <taxon>Eutheria</taxon>
        <taxon>Laurasiatheria</taxon>
        <taxon>Artiodactyla</taxon>
        <taxon>Tylopoda</taxon>
        <taxon>Camelidae</taxon>
        <taxon>Vicugna</taxon>
    </lineage>
</organism>
<gene>
    <name evidence="3 4 5" type="primary">NPS</name>
</gene>
<evidence type="ECO:0000256" key="1">
    <source>
        <dbReference type="SAM" id="Phobius"/>
    </source>
</evidence>
<protein>
    <submittedName>
        <fullName evidence="3 4">Neuropeptide S isoform X1</fullName>
    </submittedName>
</protein>
<evidence type="ECO:0000313" key="5">
    <source>
        <dbReference type="RefSeq" id="XP_072828480.1"/>
    </source>
</evidence>
<keyword evidence="1" id="KW-1133">Transmembrane helix</keyword>
<reference evidence="3 4" key="1">
    <citation type="submission" date="2025-05" db="UniProtKB">
        <authorList>
            <consortium name="RefSeq"/>
        </authorList>
    </citation>
    <scope>IDENTIFICATION</scope>
</reference>
<keyword evidence="3 4" id="KW-0527">Neuropeptide</keyword>
<dbReference type="GeneID" id="107033830"/>
<dbReference type="PANTHER" id="PTHR36679">
    <property type="entry name" value="NEUROPEPTIDE S"/>
    <property type="match status" value="1"/>
</dbReference>
<name>A0ABM5E5P6_VICPA</name>
<evidence type="ECO:0000313" key="4">
    <source>
        <dbReference type="RefSeq" id="XP_072828479.1"/>
    </source>
</evidence>
<dbReference type="GO" id="GO:0007218">
    <property type="term" value="P:neuropeptide signaling pathway"/>
    <property type="evidence" value="ECO:0007669"/>
    <property type="project" value="UniProtKB-KW"/>
</dbReference>
<dbReference type="RefSeq" id="XP_072828479.1">
    <property type="nucleotide sequence ID" value="XM_072972378.1"/>
</dbReference>
<dbReference type="RefSeq" id="XP_072828480.1">
    <property type="nucleotide sequence ID" value="XM_072972379.1"/>
</dbReference>
<feature type="transmembrane region" description="Helical" evidence="1">
    <location>
        <begin position="71"/>
        <end position="91"/>
    </location>
</feature>
<dbReference type="Pfam" id="PF14993">
    <property type="entry name" value="Neuropeptide_S"/>
    <property type="match status" value="1"/>
</dbReference>
<proteinExistence type="predicted"/>
<dbReference type="PANTHER" id="PTHR36679:SF1">
    <property type="entry name" value="NEUROPEPTIDE S"/>
    <property type="match status" value="1"/>
</dbReference>
<keyword evidence="2" id="KW-1185">Reference proteome</keyword>
<keyword evidence="1" id="KW-0812">Transmembrane</keyword>
<dbReference type="RefSeq" id="XP_072828478.1">
    <property type="nucleotide sequence ID" value="XM_072972377.1"/>
</dbReference>
<sequence length="153" mass="17408">MSEAENSCCPPQNWVKTDLFCIGSRHRLWPDSEFLTLGPQAGDNFSELRFPNLQNRHEGACFLGPRCSLKFSLILILLISTMPVFWCYPVLSPKGSGKSDYFLILLNSRPTRMDRSETLDFLQPVLEKVSVKRSFRNGVGTGMKKTSFRRAKT</sequence>
<evidence type="ECO:0000313" key="3">
    <source>
        <dbReference type="RefSeq" id="XP_072828478.1"/>
    </source>
</evidence>
<accession>A0ABM5E5P6</accession>
<dbReference type="InterPro" id="IPR028138">
    <property type="entry name" value="Neuropeptide_S"/>
</dbReference>